<keyword evidence="4" id="KW-0521">NADP</keyword>
<sequence>AQIKDIVRKFADAARRADEAGIEVLEIHSAHGYLLHSFLSGNSNKRTDEYGGSLENRLRFPLEVAKAVREAWPEHKPLWVRFSSTDYKNPEPMGHDEDGWDIYQAIEYAKELKKIGVDVIDCSSGGNLPRVRYPAAPMYQVQFADAVKREVQIQTGAVGLILDGEDAENILKQEKADYILIGRSFLSNSEWAIAAGQELGGVVRWPKQYSWAVNKARRTKDKKTDIKTLP</sequence>
<dbReference type="GO" id="GO:0010181">
    <property type="term" value="F:FMN binding"/>
    <property type="evidence" value="ECO:0007669"/>
    <property type="project" value="InterPro"/>
</dbReference>
<keyword evidence="8" id="KW-1185">Reference proteome</keyword>
<protein>
    <recommendedName>
        <fullName evidence="6">NADH:flavin oxidoreductase/NADH oxidase N-terminal domain-containing protein</fullName>
    </recommendedName>
</protein>
<feature type="domain" description="NADH:flavin oxidoreductase/NADH oxidase N-terminal" evidence="6">
    <location>
        <begin position="2"/>
        <end position="196"/>
    </location>
</feature>
<dbReference type="OrthoDB" id="72788at2759"/>
<keyword evidence="3" id="KW-0288">FMN</keyword>
<dbReference type="Proteomes" id="UP000605846">
    <property type="component" value="Unassembled WGS sequence"/>
</dbReference>
<comment type="caution">
    <text evidence="7">The sequence shown here is derived from an EMBL/GenBank/DDBJ whole genome shotgun (WGS) entry which is preliminary data.</text>
</comment>
<dbReference type="PANTHER" id="PTHR43303:SF4">
    <property type="entry name" value="NADPH DEHYDROGENASE C23G7.10C-RELATED"/>
    <property type="match status" value="1"/>
</dbReference>
<dbReference type="GO" id="GO:0050661">
    <property type="term" value="F:NADP binding"/>
    <property type="evidence" value="ECO:0007669"/>
    <property type="project" value="InterPro"/>
</dbReference>
<keyword evidence="5" id="KW-0560">Oxidoreductase</keyword>
<evidence type="ECO:0000256" key="3">
    <source>
        <dbReference type="ARBA" id="ARBA00022643"/>
    </source>
</evidence>
<evidence type="ECO:0000313" key="7">
    <source>
        <dbReference type="EMBL" id="KAF7720434.1"/>
    </source>
</evidence>
<accession>A0A8H7BN18</accession>
<evidence type="ECO:0000256" key="5">
    <source>
        <dbReference type="ARBA" id="ARBA00023002"/>
    </source>
</evidence>
<evidence type="ECO:0000259" key="6">
    <source>
        <dbReference type="Pfam" id="PF00724"/>
    </source>
</evidence>
<comment type="cofactor">
    <cofactor evidence="1">
        <name>FMN</name>
        <dbReference type="ChEBI" id="CHEBI:58210"/>
    </cofactor>
</comment>
<dbReference type="InterPro" id="IPR013785">
    <property type="entry name" value="Aldolase_TIM"/>
</dbReference>
<evidence type="ECO:0000256" key="1">
    <source>
        <dbReference type="ARBA" id="ARBA00001917"/>
    </source>
</evidence>
<dbReference type="InterPro" id="IPR001155">
    <property type="entry name" value="OxRdtase_FMN_N"/>
</dbReference>
<evidence type="ECO:0000256" key="4">
    <source>
        <dbReference type="ARBA" id="ARBA00022857"/>
    </source>
</evidence>
<evidence type="ECO:0000256" key="2">
    <source>
        <dbReference type="ARBA" id="ARBA00022630"/>
    </source>
</evidence>
<dbReference type="InterPro" id="IPR044152">
    <property type="entry name" value="YqjM-like"/>
</dbReference>
<organism evidence="7 8">
    <name type="scientific">Apophysomyces ossiformis</name>
    <dbReference type="NCBI Taxonomy" id="679940"/>
    <lineage>
        <taxon>Eukaryota</taxon>
        <taxon>Fungi</taxon>
        <taxon>Fungi incertae sedis</taxon>
        <taxon>Mucoromycota</taxon>
        <taxon>Mucoromycotina</taxon>
        <taxon>Mucoromycetes</taxon>
        <taxon>Mucorales</taxon>
        <taxon>Mucorineae</taxon>
        <taxon>Mucoraceae</taxon>
        <taxon>Apophysomyces</taxon>
    </lineage>
</organism>
<proteinExistence type="predicted"/>
<name>A0A8H7BN18_9FUNG</name>
<gene>
    <name evidence="7" type="ORF">EC973_008940</name>
</gene>
<dbReference type="GO" id="GO:0003959">
    <property type="term" value="F:NADPH dehydrogenase activity"/>
    <property type="evidence" value="ECO:0007669"/>
    <property type="project" value="InterPro"/>
</dbReference>
<keyword evidence="2" id="KW-0285">Flavoprotein</keyword>
<dbReference type="SUPFAM" id="SSF51395">
    <property type="entry name" value="FMN-linked oxidoreductases"/>
    <property type="match status" value="1"/>
</dbReference>
<reference evidence="7" key="1">
    <citation type="submission" date="2020-01" db="EMBL/GenBank/DDBJ databases">
        <title>Genome Sequencing of Three Apophysomyces-Like Fungal Strains Confirms a Novel Fungal Genus in the Mucoromycota with divergent Burkholderia-like Endosymbiotic Bacteria.</title>
        <authorList>
            <person name="Stajich J.E."/>
            <person name="Macias A.M."/>
            <person name="Carter-House D."/>
            <person name="Lovett B."/>
            <person name="Kasson L.R."/>
            <person name="Berry K."/>
            <person name="Grigoriev I."/>
            <person name="Chang Y."/>
            <person name="Spatafora J."/>
            <person name="Kasson M.T."/>
        </authorList>
    </citation>
    <scope>NUCLEOTIDE SEQUENCE</scope>
    <source>
        <strain evidence="7">NRRL A-21654</strain>
    </source>
</reference>
<dbReference type="PANTHER" id="PTHR43303">
    <property type="entry name" value="NADPH DEHYDROGENASE C23G7.10C-RELATED"/>
    <property type="match status" value="1"/>
</dbReference>
<dbReference type="EMBL" id="JABAYA010000802">
    <property type="protein sequence ID" value="KAF7720434.1"/>
    <property type="molecule type" value="Genomic_DNA"/>
</dbReference>
<feature type="non-terminal residue" evidence="7">
    <location>
        <position position="1"/>
    </location>
</feature>
<dbReference type="AlphaFoldDB" id="A0A8H7BN18"/>
<evidence type="ECO:0000313" key="8">
    <source>
        <dbReference type="Proteomes" id="UP000605846"/>
    </source>
</evidence>
<dbReference type="Gene3D" id="3.20.20.70">
    <property type="entry name" value="Aldolase class I"/>
    <property type="match status" value="1"/>
</dbReference>
<dbReference type="Pfam" id="PF00724">
    <property type="entry name" value="Oxidored_FMN"/>
    <property type="match status" value="1"/>
</dbReference>